<name>A0A1G5K9V5_9FIRM</name>
<dbReference type="Proteomes" id="UP000198636">
    <property type="component" value="Unassembled WGS sequence"/>
</dbReference>
<proteinExistence type="predicted"/>
<dbReference type="InterPro" id="IPR029002">
    <property type="entry name" value="PLPC/GPLD1"/>
</dbReference>
<evidence type="ECO:0000259" key="1">
    <source>
        <dbReference type="Pfam" id="PF00882"/>
    </source>
</evidence>
<evidence type="ECO:0000313" key="3">
    <source>
        <dbReference type="Proteomes" id="UP000198636"/>
    </source>
</evidence>
<accession>A0A1G5K9V5</accession>
<reference evidence="2 3" key="1">
    <citation type="submission" date="2016-10" db="EMBL/GenBank/DDBJ databases">
        <authorList>
            <person name="de Groot N.N."/>
        </authorList>
    </citation>
    <scope>NUCLEOTIDE SEQUENCE [LARGE SCALE GENOMIC DNA]</scope>
    <source>
        <strain evidence="2 3">DSM 18978</strain>
    </source>
</reference>
<dbReference type="GO" id="GO:0016788">
    <property type="term" value="F:hydrolase activity, acting on ester bonds"/>
    <property type="evidence" value="ECO:0007669"/>
    <property type="project" value="InterPro"/>
</dbReference>
<gene>
    <name evidence="2" type="ORF">SAMN03080606_03355</name>
</gene>
<dbReference type="Pfam" id="PF00882">
    <property type="entry name" value="Zn_dep_PLPC"/>
    <property type="match status" value="1"/>
</dbReference>
<protein>
    <submittedName>
        <fullName evidence="2">Zinc dependent phospholipase C</fullName>
    </submittedName>
</protein>
<dbReference type="OrthoDB" id="2878022at2"/>
<keyword evidence="3" id="KW-1185">Reference proteome</keyword>
<dbReference type="STRING" id="1120976.SAMN03080606_03355"/>
<evidence type="ECO:0000313" key="2">
    <source>
        <dbReference type="EMBL" id="SCY97433.1"/>
    </source>
</evidence>
<dbReference type="SUPFAM" id="SSF48537">
    <property type="entry name" value="Phospholipase C/P1 nuclease"/>
    <property type="match status" value="1"/>
</dbReference>
<dbReference type="EMBL" id="FMUS01000025">
    <property type="protein sequence ID" value="SCY97433.1"/>
    <property type="molecule type" value="Genomic_DNA"/>
</dbReference>
<dbReference type="RefSeq" id="WP_091545783.1">
    <property type="nucleotide sequence ID" value="NZ_FMUS01000025.1"/>
</dbReference>
<feature type="domain" description="Phospholipase C/D" evidence="1">
    <location>
        <begin position="5"/>
        <end position="162"/>
    </location>
</feature>
<sequence>MLPFTHKIISEHLHRNVKETLGIELNKTSLIYGSIKPDISPSFFKVKHFKPQSFSIVINEILELSQNDLVSNKAFMKQFSQQIGEVTHFIADYFCVPHNDRKTYHKNFINHLTYEGQLHRLFKDFNQKIEVKSQQFNAENYTVEKIQNIINRLHYDYQSRGESLSNDMKSSIHSVSAVALFIVYNAAKNKSFQRAA</sequence>
<organism evidence="2 3">
    <name type="scientific">Alkaliphilus peptidifermentans DSM 18978</name>
    <dbReference type="NCBI Taxonomy" id="1120976"/>
    <lineage>
        <taxon>Bacteria</taxon>
        <taxon>Bacillati</taxon>
        <taxon>Bacillota</taxon>
        <taxon>Clostridia</taxon>
        <taxon>Peptostreptococcales</taxon>
        <taxon>Natronincolaceae</taxon>
        <taxon>Alkaliphilus</taxon>
    </lineage>
</organism>
<dbReference type="InterPro" id="IPR008947">
    <property type="entry name" value="PLipase_C/P1_nuclease_dom_sf"/>
</dbReference>
<dbReference type="AlphaFoldDB" id="A0A1G5K9V5"/>